<dbReference type="Proteomes" id="UP001492541">
    <property type="component" value="Chromosome"/>
</dbReference>
<gene>
    <name evidence="3" type="ORF">LPQ35_01345</name>
</gene>
<sequence>MRSMSSLDISIVIDEIREMLIGARVDKIYHYPPDEIRIKLRGKNRIDLTIQAGTRIHPTLFPKESPRFPSSFAMLLRKHLDNARVVDIRQHDFDRVVVLTFQREEKKHIVAELFSKGNVILADENFRVIMPLKHEIKIGSTYSFPEPRPSPREMREIEDFRKIADGRDVVRTIALRLGTGGLYAEEILRRAGVDKNRKSDELENDEIRRIIEAMHEIYTPGEIKPHIVLDGGKYLDYQPVELLAYDKYDKKYFDDYWKAIDDFFSSKTVESVEQQEKRNEVLEKLERRYREQKEAKERFEREMVKFRRIGDLIYENYQKMEAIHSSFRKAVDSKGWKEVRKIVEEQKKEGKLREIVALIPEENAVDIELEGHIIRLWLRKSIHEIADEYYSRSKKFREKLEGVTKALKKTEDEMKKAENLEEKRLLSSIRIARKREWYEKYRWYITSEGYLVIGGRSADMNEEIVSKHLESRDLFFHTEMPGGAATILKKGQDAGEKSIKEASEFAAIYSALWKEGKHSGEVYYVLPDQVKKAARPGEYLPKGSFFIEGRRNYLTVELKMAVGVDLSNLRLIGGPVDGVMQNCDYYVILEIGDLSVNEMQTLLARKLVEMAKDDEKHIVRAIASPEEVAKFLPPGRSRIAEPK</sequence>
<dbReference type="EMBL" id="CP087714">
    <property type="protein sequence ID" value="XAT64039.1"/>
    <property type="molecule type" value="Genomic_DNA"/>
</dbReference>
<dbReference type="InterPro" id="IPR008532">
    <property type="entry name" value="NFACT_RNA-bd"/>
</dbReference>
<name>A0ABZ3H5W7_GEOAI</name>
<dbReference type="SUPFAM" id="SSF46946">
    <property type="entry name" value="S13-like H2TH domain"/>
    <property type="match status" value="1"/>
</dbReference>
<protein>
    <submittedName>
        <fullName evidence="3">NFACT family protein</fullName>
    </submittedName>
</protein>
<dbReference type="Pfam" id="PF05833">
    <property type="entry name" value="NFACT_N"/>
    <property type="match status" value="1"/>
</dbReference>
<keyword evidence="1" id="KW-0175">Coiled coil</keyword>
<feature type="domain" description="NFACT RNA-binding" evidence="2">
    <location>
        <begin position="440"/>
        <end position="549"/>
    </location>
</feature>
<dbReference type="PANTHER" id="PTHR15239">
    <property type="entry name" value="NUCLEAR EXPORT MEDIATOR FACTOR NEMF"/>
    <property type="match status" value="1"/>
</dbReference>
<dbReference type="Gene3D" id="2.30.310.10">
    <property type="entry name" value="ibrinogen binding protein from staphylococcus aureus domain"/>
    <property type="match status" value="1"/>
</dbReference>
<keyword evidence="4" id="KW-1185">Reference proteome</keyword>
<evidence type="ECO:0000259" key="2">
    <source>
        <dbReference type="Pfam" id="PF05670"/>
    </source>
</evidence>
<dbReference type="InterPro" id="IPR010979">
    <property type="entry name" value="Ribosomal_uS13-like_H2TH"/>
</dbReference>
<dbReference type="Pfam" id="PF05670">
    <property type="entry name" value="NFACT-R_1"/>
    <property type="match status" value="1"/>
</dbReference>
<reference evidence="3 4" key="1">
    <citation type="submission" date="2021-11" db="EMBL/GenBank/DDBJ databases">
        <title>Whole genome of Geoglobus acetivorans.</title>
        <authorList>
            <person name="Liu D."/>
        </authorList>
    </citation>
    <scope>NUCLEOTIDE SEQUENCE [LARGE SCALE GENOMIC DNA]</scope>
    <source>
        <strain evidence="3 4">SBH6</strain>
    </source>
</reference>
<feature type="coiled-coil region" evidence="1">
    <location>
        <begin position="272"/>
        <end position="309"/>
    </location>
</feature>
<dbReference type="GeneID" id="90448288"/>
<evidence type="ECO:0000313" key="4">
    <source>
        <dbReference type="Proteomes" id="UP001492541"/>
    </source>
</evidence>
<dbReference type="RefSeq" id="WP_193806564.1">
    <property type="nucleotide sequence ID" value="NZ_CP087714.1"/>
</dbReference>
<dbReference type="PANTHER" id="PTHR15239:SF6">
    <property type="entry name" value="RIBOSOME QUALITY CONTROL COMPLEX SUBUNIT NEMF"/>
    <property type="match status" value="1"/>
</dbReference>
<evidence type="ECO:0000256" key="1">
    <source>
        <dbReference type="SAM" id="Coils"/>
    </source>
</evidence>
<accession>A0ABZ3H5W7</accession>
<feature type="coiled-coil region" evidence="1">
    <location>
        <begin position="393"/>
        <end position="423"/>
    </location>
</feature>
<proteinExistence type="predicted"/>
<dbReference type="InterPro" id="IPR051608">
    <property type="entry name" value="RQC_Subunit_NEMF"/>
</dbReference>
<evidence type="ECO:0000313" key="3">
    <source>
        <dbReference type="EMBL" id="XAT64039.1"/>
    </source>
</evidence>
<organism evidence="3 4">
    <name type="scientific">Geoglobus acetivorans</name>
    <dbReference type="NCBI Taxonomy" id="565033"/>
    <lineage>
        <taxon>Archaea</taxon>
        <taxon>Methanobacteriati</taxon>
        <taxon>Methanobacteriota</taxon>
        <taxon>Archaeoglobi</taxon>
        <taxon>Archaeoglobales</taxon>
        <taxon>Archaeoglobaceae</taxon>
        <taxon>Geoglobus</taxon>
    </lineage>
</organism>
<dbReference type="NCBIfam" id="NF041120">
    <property type="entry name" value="RqcH_arch"/>
    <property type="match status" value="1"/>
</dbReference>